<protein>
    <submittedName>
        <fullName evidence="8">Tyrosine-type recombinase/integrase</fullName>
    </submittedName>
</protein>
<feature type="domain" description="Tyr recombinase" evidence="6">
    <location>
        <begin position="162"/>
        <end position="354"/>
    </location>
</feature>
<comment type="caution">
    <text evidence="8">The sequence shown here is derived from an EMBL/GenBank/DDBJ whole genome shotgun (WGS) entry which is preliminary data.</text>
</comment>
<reference evidence="9" key="1">
    <citation type="journal article" date="2019" name="Int. J. Syst. Evol. Microbiol.">
        <title>The Global Catalogue of Microorganisms (GCM) 10K type strain sequencing project: providing services to taxonomists for standard genome sequencing and annotation.</title>
        <authorList>
            <consortium name="The Broad Institute Genomics Platform"/>
            <consortium name="The Broad Institute Genome Sequencing Center for Infectious Disease"/>
            <person name="Wu L."/>
            <person name="Ma J."/>
        </authorList>
    </citation>
    <scope>NUCLEOTIDE SEQUENCE [LARGE SCALE GENOMIC DNA]</scope>
    <source>
        <strain evidence="9">WLHS5</strain>
    </source>
</reference>
<dbReference type="Gene3D" id="1.10.150.130">
    <property type="match status" value="1"/>
</dbReference>
<accession>A0ABW2LTP0</accession>
<dbReference type="PANTHER" id="PTHR30349">
    <property type="entry name" value="PHAGE INTEGRASE-RELATED"/>
    <property type="match status" value="1"/>
</dbReference>
<dbReference type="EMBL" id="JBHTCJ010000021">
    <property type="protein sequence ID" value="MFC7344885.1"/>
    <property type="molecule type" value="Genomic_DNA"/>
</dbReference>
<dbReference type="InterPro" id="IPR010998">
    <property type="entry name" value="Integrase_recombinase_N"/>
</dbReference>
<dbReference type="SUPFAM" id="SSF56349">
    <property type="entry name" value="DNA breaking-rejoining enzymes"/>
    <property type="match status" value="1"/>
</dbReference>
<dbReference type="PANTHER" id="PTHR30349:SF41">
    <property type="entry name" value="INTEGRASE_RECOMBINASE PROTEIN MJ0367-RELATED"/>
    <property type="match status" value="1"/>
</dbReference>
<evidence type="ECO:0000256" key="1">
    <source>
        <dbReference type="ARBA" id="ARBA00008857"/>
    </source>
</evidence>
<gene>
    <name evidence="8" type="ORF">ACFQRI_26035</name>
</gene>
<keyword evidence="9" id="KW-1185">Reference proteome</keyword>
<dbReference type="PROSITE" id="PS51898">
    <property type="entry name" value="TYR_RECOMBINASE"/>
    <property type="match status" value="1"/>
</dbReference>
<evidence type="ECO:0000256" key="3">
    <source>
        <dbReference type="ARBA" id="ARBA00023172"/>
    </source>
</evidence>
<dbReference type="InterPro" id="IPR050090">
    <property type="entry name" value="Tyrosine_recombinase_XerCD"/>
</dbReference>
<dbReference type="InterPro" id="IPR002104">
    <property type="entry name" value="Integrase_catalytic"/>
</dbReference>
<evidence type="ECO:0000259" key="6">
    <source>
        <dbReference type="PROSITE" id="PS51898"/>
    </source>
</evidence>
<feature type="domain" description="Core-binding (CB)" evidence="7">
    <location>
        <begin position="32"/>
        <end position="136"/>
    </location>
</feature>
<dbReference type="InterPro" id="IPR044068">
    <property type="entry name" value="CB"/>
</dbReference>
<evidence type="ECO:0000256" key="4">
    <source>
        <dbReference type="PROSITE-ProRule" id="PRU01248"/>
    </source>
</evidence>
<proteinExistence type="inferred from homology"/>
<evidence type="ECO:0000313" key="9">
    <source>
        <dbReference type="Proteomes" id="UP001596504"/>
    </source>
</evidence>
<keyword evidence="2 4" id="KW-0238">DNA-binding</keyword>
<dbReference type="InterPro" id="IPR013762">
    <property type="entry name" value="Integrase-like_cat_sf"/>
</dbReference>
<dbReference type="Gene3D" id="1.10.443.10">
    <property type="entry name" value="Intergrase catalytic core"/>
    <property type="match status" value="1"/>
</dbReference>
<dbReference type="InterPro" id="IPR011010">
    <property type="entry name" value="DNA_brk_join_enz"/>
</dbReference>
<name>A0ABW2LTP0_9PSEU</name>
<feature type="region of interest" description="Disordered" evidence="5">
    <location>
        <begin position="331"/>
        <end position="354"/>
    </location>
</feature>
<keyword evidence="3" id="KW-0233">DNA recombination</keyword>
<dbReference type="Proteomes" id="UP001596504">
    <property type="component" value="Unassembled WGS sequence"/>
</dbReference>
<organism evidence="8 9">
    <name type="scientific">Saccharopolyspora griseoalba</name>
    <dbReference type="NCBI Taxonomy" id="1431848"/>
    <lineage>
        <taxon>Bacteria</taxon>
        <taxon>Bacillati</taxon>
        <taxon>Actinomycetota</taxon>
        <taxon>Actinomycetes</taxon>
        <taxon>Pseudonocardiales</taxon>
        <taxon>Pseudonocardiaceae</taxon>
        <taxon>Saccharopolyspora</taxon>
    </lineage>
</organism>
<evidence type="ECO:0000259" key="7">
    <source>
        <dbReference type="PROSITE" id="PS51900"/>
    </source>
</evidence>
<comment type="similarity">
    <text evidence="1">Belongs to the 'phage' integrase family.</text>
</comment>
<evidence type="ECO:0000256" key="2">
    <source>
        <dbReference type="ARBA" id="ARBA00023125"/>
    </source>
</evidence>
<sequence>MTRTVAGQEGLPGHVSDLDALPHDERVQHLRVEVQAWLEGYSSQRTRESYAERLGVPRSWIPGRVTPDPQRRRGRRPRGYSGTEWLLWCWGNSVSYRDPSGDDVRRWLDELAERGYSPGTQVAWVSSVSSFYTHLIRGGLAASNPMAGATTSRRLSPAHPERVNEPFTLEQVRALREAAALLAPHARNGYRDRAMLELLAGTGMRAGELVELDLSSYERSTHGGAAVLVSCRCGGWHRLGVSTLVADAVEDYLALRCPPAVPAGEGDGRARQPLFVSNTGQRLHPKHVAYLLRQIIDAFTSGEPPRQRWKRELRASQAGIEVAAVLREIGPRGPERFRHRSGSPTPMCGSDTAT</sequence>
<evidence type="ECO:0000313" key="8">
    <source>
        <dbReference type="EMBL" id="MFC7344885.1"/>
    </source>
</evidence>
<evidence type="ECO:0000256" key="5">
    <source>
        <dbReference type="SAM" id="MobiDB-lite"/>
    </source>
</evidence>
<dbReference type="RefSeq" id="WP_380673112.1">
    <property type="nucleotide sequence ID" value="NZ_JBHTCJ010000021.1"/>
</dbReference>
<feature type="region of interest" description="Disordered" evidence="5">
    <location>
        <begin position="1"/>
        <end position="20"/>
    </location>
</feature>
<dbReference type="PROSITE" id="PS51900">
    <property type="entry name" value="CB"/>
    <property type="match status" value="1"/>
</dbReference>